<dbReference type="SMART" id="SM00369">
    <property type="entry name" value="LRR_TYP"/>
    <property type="match status" value="3"/>
</dbReference>
<sequence length="316" mass="35818">MHLKGVKNRLKDETLDLSLCDLKEVPVREIATIKKATHLDLSSNLLTSLPVNFVQLKQIVKLDLSRNMLTEIPVNFGELRQLKHLDLYGNQISRLPLSLSELKNLRWLDLKENPLTPAVASVAGPCSNSSECQACAHNIVAYLSQVKVMMEEVGEKLRKLNTADTEKNSTAKKGGKKKKKKVADKKQDLDSDITNSQNEEFHESEPPTEPSTLNNNHQDNNEQASRGSGYRFLTLLAWSLFFGLLFILIIVILPLYVKEAESFVNYIEANTGVRLKDFRKHSIDTFDALKQAANNVYNDLYRAYDRSFKTETDIPR</sequence>
<keyword evidence="4" id="KW-0812">Transmembrane</keyword>
<name>A0AAJ7J691_9HYME</name>
<proteinExistence type="predicted"/>
<evidence type="ECO:0000313" key="6">
    <source>
        <dbReference type="RefSeq" id="XP_017885195.1"/>
    </source>
</evidence>
<dbReference type="InterPro" id="IPR050216">
    <property type="entry name" value="LRR_domain-containing"/>
</dbReference>
<reference evidence="6" key="1">
    <citation type="submission" date="2025-08" db="UniProtKB">
        <authorList>
            <consortium name="RefSeq"/>
        </authorList>
    </citation>
    <scope>IDENTIFICATION</scope>
    <source>
        <tissue evidence="6">Whole body</tissue>
    </source>
</reference>
<dbReference type="InterPro" id="IPR003591">
    <property type="entry name" value="Leu-rich_rpt_typical-subtyp"/>
</dbReference>
<keyword evidence="4" id="KW-0472">Membrane</keyword>
<keyword evidence="2" id="KW-0677">Repeat</keyword>
<dbReference type="AlphaFoldDB" id="A0AAJ7J691"/>
<feature type="region of interest" description="Disordered" evidence="3">
    <location>
        <begin position="160"/>
        <end position="224"/>
    </location>
</feature>
<dbReference type="RefSeq" id="XP_017885195.1">
    <property type="nucleotide sequence ID" value="XM_018029706.2"/>
</dbReference>
<accession>A0AAJ7J691</accession>
<dbReference type="PROSITE" id="PS51450">
    <property type="entry name" value="LRR"/>
    <property type="match status" value="1"/>
</dbReference>
<dbReference type="KEGG" id="ccal:108628048"/>
<dbReference type="Gene3D" id="3.80.10.10">
    <property type="entry name" value="Ribonuclease Inhibitor"/>
    <property type="match status" value="1"/>
</dbReference>
<evidence type="ECO:0000256" key="4">
    <source>
        <dbReference type="SAM" id="Phobius"/>
    </source>
</evidence>
<keyword evidence="5" id="KW-1185">Reference proteome</keyword>
<keyword evidence="4" id="KW-1133">Transmembrane helix</keyword>
<evidence type="ECO:0000256" key="3">
    <source>
        <dbReference type="SAM" id="MobiDB-lite"/>
    </source>
</evidence>
<protein>
    <submittedName>
        <fullName evidence="6">Leucine-rich repeat-containing protein 59</fullName>
    </submittedName>
</protein>
<evidence type="ECO:0000256" key="2">
    <source>
        <dbReference type="ARBA" id="ARBA00022737"/>
    </source>
</evidence>
<dbReference type="Pfam" id="PF13855">
    <property type="entry name" value="LRR_8"/>
    <property type="match status" value="2"/>
</dbReference>
<dbReference type="PANTHER" id="PTHR48051:SF42">
    <property type="entry name" value="LEUCINE-RICH REPEAT-CONTAINING PROTEIN 18-LIKE"/>
    <property type="match status" value="1"/>
</dbReference>
<keyword evidence="1" id="KW-0433">Leucine-rich repeat</keyword>
<dbReference type="GO" id="GO:0005737">
    <property type="term" value="C:cytoplasm"/>
    <property type="evidence" value="ECO:0007669"/>
    <property type="project" value="TreeGrafter"/>
</dbReference>
<dbReference type="PANTHER" id="PTHR48051">
    <property type="match status" value="1"/>
</dbReference>
<dbReference type="InterPro" id="IPR032675">
    <property type="entry name" value="LRR_dom_sf"/>
</dbReference>
<dbReference type="Proteomes" id="UP000694925">
    <property type="component" value="Unplaced"/>
</dbReference>
<feature type="compositionally biased region" description="Polar residues" evidence="3">
    <location>
        <begin position="210"/>
        <end position="224"/>
    </location>
</feature>
<feature type="transmembrane region" description="Helical" evidence="4">
    <location>
        <begin position="235"/>
        <end position="257"/>
    </location>
</feature>
<dbReference type="GeneID" id="108628048"/>
<gene>
    <name evidence="6" type="primary">LOC108628048</name>
</gene>
<dbReference type="InterPro" id="IPR001611">
    <property type="entry name" value="Leu-rich_rpt"/>
</dbReference>
<feature type="compositionally biased region" description="Basic residues" evidence="3">
    <location>
        <begin position="173"/>
        <end position="183"/>
    </location>
</feature>
<evidence type="ECO:0000256" key="1">
    <source>
        <dbReference type="ARBA" id="ARBA00022614"/>
    </source>
</evidence>
<organism evidence="5 6">
    <name type="scientific">Ceratina calcarata</name>
    <dbReference type="NCBI Taxonomy" id="156304"/>
    <lineage>
        <taxon>Eukaryota</taxon>
        <taxon>Metazoa</taxon>
        <taxon>Ecdysozoa</taxon>
        <taxon>Arthropoda</taxon>
        <taxon>Hexapoda</taxon>
        <taxon>Insecta</taxon>
        <taxon>Pterygota</taxon>
        <taxon>Neoptera</taxon>
        <taxon>Endopterygota</taxon>
        <taxon>Hymenoptera</taxon>
        <taxon>Apocrita</taxon>
        <taxon>Aculeata</taxon>
        <taxon>Apoidea</taxon>
        <taxon>Anthophila</taxon>
        <taxon>Apidae</taxon>
        <taxon>Ceratina</taxon>
        <taxon>Zadontomerus</taxon>
    </lineage>
</organism>
<evidence type="ECO:0000313" key="5">
    <source>
        <dbReference type="Proteomes" id="UP000694925"/>
    </source>
</evidence>
<dbReference type="SUPFAM" id="SSF52075">
    <property type="entry name" value="Outer arm dynein light chain 1"/>
    <property type="match status" value="1"/>
</dbReference>